<dbReference type="NCBIfam" id="TIGR01536">
    <property type="entry name" value="asn_synth_AEB"/>
    <property type="match status" value="1"/>
</dbReference>
<keyword evidence="9" id="KW-0436">Ligase</keyword>
<dbReference type="RefSeq" id="WP_278099404.1">
    <property type="nucleotide sequence ID" value="NZ_CP091092.1"/>
</dbReference>
<dbReference type="CDD" id="cd00712">
    <property type="entry name" value="AsnB"/>
    <property type="match status" value="1"/>
</dbReference>
<dbReference type="SUPFAM" id="SSF52402">
    <property type="entry name" value="Adenine nucleotide alpha hydrolases-like"/>
    <property type="match status" value="1"/>
</dbReference>
<dbReference type="KEGG" id="manq:L1994_10570"/>
<dbReference type="PANTHER" id="PTHR43284">
    <property type="entry name" value="ASPARAGINE SYNTHETASE (GLUTAMINE-HYDROLYZING)"/>
    <property type="match status" value="1"/>
</dbReference>
<feature type="active site" description="For GATase activity" evidence="6">
    <location>
        <position position="2"/>
    </location>
</feature>
<dbReference type="InterPro" id="IPR001962">
    <property type="entry name" value="Asn_synthase"/>
</dbReference>
<dbReference type="PANTHER" id="PTHR43284:SF1">
    <property type="entry name" value="ASPARAGINE SYNTHETASE"/>
    <property type="match status" value="1"/>
</dbReference>
<dbReference type="GO" id="GO:0005829">
    <property type="term" value="C:cytosol"/>
    <property type="evidence" value="ECO:0007669"/>
    <property type="project" value="TreeGrafter"/>
</dbReference>
<keyword evidence="2 5" id="KW-0547">Nucleotide-binding</keyword>
<evidence type="ECO:0000256" key="7">
    <source>
        <dbReference type="PIRSR" id="PIRSR001589-2"/>
    </source>
</evidence>
<comment type="similarity">
    <text evidence="1">Belongs to the asparagine synthetase family.</text>
</comment>
<dbReference type="GO" id="GO:0005524">
    <property type="term" value="F:ATP binding"/>
    <property type="evidence" value="ECO:0007669"/>
    <property type="project" value="UniProtKB-KW"/>
</dbReference>
<dbReference type="Proteomes" id="UP001218895">
    <property type="component" value="Chromosome"/>
</dbReference>
<evidence type="ECO:0000313" key="10">
    <source>
        <dbReference type="Proteomes" id="UP001218895"/>
    </source>
</evidence>
<reference evidence="9" key="1">
    <citation type="submission" date="2022-01" db="EMBL/GenBank/DDBJ databases">
        <title>Complete genome of Methanomicrobium antiquum DSM 21220.</title>
        <authorList>
            <person name="Chen S.-C."/>
            <person name="You Y.-T."/>
            <person name="Zhou Y.-Z."/>
            <person name="Lai M.-C."/>
        </authorList>
    </citation>
    <scope>NUCLEOTIDE SEQUENCE</scope>
    <source>
        <strain evidence="9">DSM 21220</strain>
    </source>
</reference>
<dbReference type="InterPro" id="IPR029055">
    <property type="entry name" value="Ntn_hydrolases_N"/>
</dbReference>
<evidence type="ECO:0000256" key="3">
    <source>
        <dbReference type="ARBA" id="ARBA00022840"/>
    </source>
</evidence>
<dbReference type="AlphaFoldDB" id="A0AAF0FQ30"/>
<gene>
    <name evidence="9" type="primary">asnB</name>
    <name evidence="9" type="ORF">L1994_10570</name>
</gene>
<feature type="domain" description="Glutamine amidotransferase type-2" evidence="8">
    <location>
        <begin position="2"/>
        <end position="214"/>
    </location>
</feature>
<dbReference type="InterPro" id="IPR017932">
    <property type="entry name" value="GATase_2_dom"/>
</dbReference>
<dbReference type="InterPro" id="IPR033738">
    <property type="entry name" value="AsnB_N"/>
</dbReference>
<dbReference type="SUPFAM" id="SSF56235">
    <property type="entry name" value="N-terminal nucleophile aminohydrolases (Ntn hydrolases)"/>
    <property type="match status" value="1"/>
</dbReference>
<dbReference type="PIRSF" id="PIRSF001589">
    <property type="entry name" value="Asn_synthetase_glu-h"/>
    <property type="match status" value="1"/>
</dbReference>
<dbReference type="Pfam" id="PF13537">
    <property type="entry name" value="GATase_7"/>
    <property type="match status" value="1"/>
</dbReference>
<protein>
    <recommendedName>
        <fullName evidence="5">Putative asparagine synthetase [glutamine-hydrolyzing]</fullName>
        <ecNumber evidence="5">6.3.5.4</ecNumber>
    </recommendedName>
</protein>
<dbReference type="Pfam" id="PF00733">
    <property type="entry name" value="Asn_synthase"/>
    <property type="match status" value="1"/>
</dbReference>
<keyword evidence="4 6" id="KW-0315">Glutamine amidotransferase</keyword>
<accession>A0AAF0FQ30</accession>
<dbReference type="GeneID" id="79950846"/>
<keyword evidence="6" id="KW-0061">Asparagine biosynthesis</keyword>
<dbReference type="InterPro" id="IPR051786">
    <property type="entry name" value="ASN_synthetase/amidase"/>
</dbReference>
<evidence type="ECO:0000256" key="5">
    <source>
        <dbReference type="PIRNR" id="PIRNR001589"/>
    </source>
</evidence>
<dbReference type="InterPro" id="IPR014729">
    <property type="entry name" value="Rossmann-like_a/b/a_fold"/>
</dbReference>
<proteinExistence type="inferred from homology"/>
<dbReference type="EC" id="6.3.5.4" evidence="5"/>
<evidence type="ECO:0000256" key="4">
    <source>
        <dbReference type="ARBA" id="ARBA00022962"/>
    </source>
</evidence>
<evidence type="ECO:0000256" key="1">
    <source>
        <dbReference type="ARBA" id="ARBA00005752"/>
    </source>
</evidence>
<organism evidence="9 10">
    <name type="scientific">Methanomicrobium antiquum</name>
    <dbReference type="NCBI Taxonomy" id="487686"/>
    <lineage>
        <taxon>Archaea</taxon>
        <taxon>Methanobacteriati</taxon>
        <taxon>Methanobacteriota</taxon>
        <taxon>Stenosarchaea group</taxon>
        <taxon>Methanomicrobia</taxon>
        <taxon>Methanomicrobiales</taxon>
        <taxon>Methanomicrobiaceae</taxon>
        <taxon>Methanomicrobium</taxon>
    </lineage>
</organism>
<evidence type="ECO:0000256" key="6">
    <source>
        <dbReference type="PIRSR" id="PIRSR001589-1"/>
    </source>
</evidence>
<dbReference type="GO" id="GO:0006529">
    <property type="term" value="P:asparagine biosynthetic process"/>
    <property type="evidence" value="ECO:0007669"/>
    <property type="project" value="UniProtKB-KW"/>
</dbReference>
<name>A0AAF0FQ30_9EURY</name>
<keyword evidence="6" id="KW-0028">Amino-acid biosynthesis</keyword>
<comment type="catalytic activity">
    <reaction evidence="5">
        <text>L-aspartate + L-glutamine + ATP + H2O = L-asparagine + L-glutamate + AMP + diphosphate + H(+)</text>
        <dbReference type="Rhea" id="RHEA:12228"/>
        <dbReference type="ChEBI" id="CHEBI:15377"/>
        <dbReference type="ChEBI" id="CHEBI:15378"/>
        <dbReference type="ChEBI" id="CHEBI:29985"/>
        <dbReference type="ChEBI" id="CHEBI:29991"/>
        <dbReference type="ChEBI" id="CHEBI:30616"/>
        <dbReference type="ChEBI" id="CHEBI:33019"/>
        <dbReference type="ChEBI" id="CHEBI:58048"/>
        <dbReference type="ChEBI" id="CHEBI:58359"/>
        <dbReference type="ChEBI" id="CHEBI:456215"/>
        <dbReference type="EC" id="6.3.5.4"/>
    </reaction>
</comment>
<dbReference type="EMBL" id="CP091092">
    <property type="protein sequence ID" value="WFN36569.1"/>
    <property type="molecule type" value="Genomic_DNA"/>
</dbReference>
<evidence type="ECO:0000259" key="8">
    <source>
        <dbReference type="PROSITE" id="PS51278"/>
    </source>
</evidence>
<dbReference type="CDD" id="cd01991">
    <property type="entry name" value="Asn_synthase_B_C"/>
    <property type="match status" value="1"/>
</dbReference>
<dbReference type="Gene3D" id="3.60.20.10">
    <property type="entry name" value="Glutamine Phosphoribosylpyrophosphate, subunit 1, domain 1"/>
    <property type="match status" value="1"/>
</dbReference>
<dbReference type="PROSITE" id="PS51278">
    <property type="entry name" value="GATASE_TYPE_2"/>
    <property type="match status" value="1"/>
</dbReference>
<dbReference type="InterPro" id="IPR006426">
    <property type="entry name" value="Asn_synth_AEB"/>
</dbReference>
<keyword evidence="10" id="KW-1185">Reference proteome</keyword>
<dbReference type="GO" id="GO:0004066">
    <property type="term" value="F:asparagine synthase (glutamine-hydrolyzing) activity"/>
    <property type="evidence" value="ECO:0007669"/>
    <property type="project" value="UniProtKB-EC"/>
</dbReference>
<evidence type="ECO:0000313" key="9">
    <source>
        <dbReference type="EMBL" id="WFN36569.1"/>
    </source>
</evidence>
<keyword evidence="3 5" id="KW-0067">ATP-binding</keyword>
<feature type="binding site" evidence="7">
    <location>
        <position position="100"/>
    </location>
    <ligand>
        <name>L-glutamine</name>
        <dbReference type="ChEBI" id="CHEBI:58359"/>
    </ligand>
</feature>
<dbReference type="Gene3D" id="3.40.50.620">
    <property type="entry name" value="HUPs"/>
    <property type="match status" value="1"/>
</dbReference>
<evidence type="ECO:0000256" key="2">
    <source>
        <dbReference type="ARBA" id="ARBA00022741"/>
    </source>
</evidence>
<sequence>MCGIAGQYAFLGHKPDKKLLNDMSQSLIHRGPDDSGVYISDKAGLIHRRLSIIDLSSEGKQPMSNEDETLWLVFNGEIYNYQELREELKGYGHIFRTKTDSEVIIHAFEEWGHKCLERFNGMWAFAIWDETNNELFCARDRIGIKPFYYSYTDEGLIFASEIKALCKNPKTGERVNEAKFVTFLKWGLSDYDNETMFDGIFQLLPAHFMRVSNDTVEIGKYWNTKPSKDAVSKNISDEELSNTFLDLLRDSVKLHLRSDVSIGTCLSGGLDSSTITALINEIKKDEISKSLNKRPEERNSSQKTFSAVFSDKRFDESDFIKTVVNSADVDAHYISPNPKELWSEIDNLIYSNDEPFMQLTLYSQYCVMRDIGKNVKVVLDGQGADEMLGGYIAYFYCHIKDLMIKGHIIKALSEGFGILKNHRSFVKYATGQFFIRKKRRGLIRGDEIPLKRYQGSLNEALDSDLKATNLPYLLHWEDRTSMAFSVEARVPFLDYRVVEFLTSLPADQKIRKGVTKYILRKAIKGIVPEEIRCRMDKKGFSTPEEVWMKEDLKEDILNVINSESFRSRKYWNPEEVKEEYNDFLSGNTGYSSEIWRIVCGELWLRLFFDSRLNGCALPDPHIFSKVQKS</sequence>